<comment type="caution">
    <text evidence="2">The sequence shown here is derived from an EMBL/GenBank/DDBJ whole genome shotgun (WGS) entry which is preliminary data.</text>
</comment>
<evidence type="ECO:0000313" key="2">
    <source>
        <dbReference type="EMBL" id="MCW8107538.1"/>
    </source>
</evidence>
<organism evidence="2 3">
    <name type="scientific">Alteromonas aquimaris</name>
    <dbReference type="NCBI Taxonomy" id="2998417"/>
    <lineage>
        <taxon>Bacteria</taxon>
        <taxon>Pseudomonadati</taxon>
        <taxon>Pseudomonadota</taxon>
        <taxon>Gammaproteobacteria</taxon>
        <taxon>Alteromonadales</taxon>
        <taxon>Alteromonadaceae</taxon>
        <taxon>Alteromonas/Salinimonas group</taxon>
        <taxon>Alteromonas</taxon>
    </lineage>
</organism>
<name>A0ABT3P468_9ALTE</name>
<dbReference type="Proteomes" id="UP001142810">
    <property type="component" value="Unassembled WGS sequence"/>
</dbReference>
<dbReference type="InterPro" id="IPR029058">
    <property type="entry name" value="AB_hydrolase_fold"/>
</dbReference>
<feature type="domain" description="Serine aminopeptidase S33" evidence="1">
    <location>
        <begin position="50"/>
        <end position="154"/>
    </location>
</feature>
<dbReference type="Gene3D" id="3.40.50.1820">
    <property type="entry name" value="alpha/beta hydrolase"/>
    <property type="match status" value="1"/>
</dbReference>
<dbReference type="Pfam" id="PF12146">
    <property type="entry name" value="Hydrolase_4"/>
    <property type="match status" value="1"/>
</dbReference>
<keyword evidence="3" id="KW-1185">Reference proteome</keyword>
<accession>A0ABT3P468</accession>
<evidence type="ECO:0000313" key="3">
    <source>
        <dbReference type="Proteomes" id="UP001142810"/>
    </source>
</evidence>
<dbReference type="SUPFAM" id="SSF53474">
    <property type="entry name" value="alpha/beta-Hydrolases"/>
    <property type="match status" value="1"/>
</dbReference>
<dbReference type="RefSeq" id="WP_265616246.1">
    <property type="nucleotide sequence ID" value="NZ_JAPFRD010000005.1"/>
</dbReference>
<gene>
    <name evidence="2" type="ORF">OPS25_03340</name>
</gene>
<dbReference type="InterPro" id="IPR022742">
    <property type="entry name" value="Hydrolase_4"/>
</dbReference>
<proteinExistence type="predicted"/>
<dbReference type="PANTHER" id="PTHR12277">
    <property type="entry name" value="ALPHA/BETA HYDROLASE DOMAIN-CONTAINING PROTEIN"/>
    <property type="match status" value="1"/>
</dbReference>
<keyword evidence="2" id="KW-0378">Hydrolase</keyword>
<evidence type="ECO:0000259" key="1">
    <source>
        <dbReference type="Pfam" id="PF12146"/>
    </source>
</evidence>
<sequence>MFALWSAATPSPDNARVANNTLISRVKFRTADNRLLAGYKYQAHATENEKPKGYVLMALGNAMIADQMINYMQPFSQRGYDAFIYDYRGYGRSQGKRRIKAFILDYEELIEALNTQYDRRLLYGVSLGGAVITNVISKGVQYDRAVIDSSPSRFSPYGCPDWLDPVNNIPEKVPNVMVITGSIDGVLGPDMTTELREKAVDHGATGFNGSNYNHPFMDTDESIHAQRMEMIVNFLDTQH</sequence>
<dbReference type="PANTHER" id="PTHR12277:SF81">
    <property type="entry name" value="PROTEIN ABHD13"/>
    <property type="match status" value="1"/>
</dbReference>
<dbReference type="EMBL" id="JAPFRD010000005">
    <property type="protein sequence ID" value="MCW8107538.1"/>
    <property type="molecule type" value="Genomic_DNA"/>
</dbReference>
<reference evidence="2" key="1">
    <citation type="submission" date="2022-11" db="EMBL/GenBank/DDBJ databases">
        <title>Alteromonas sp. nov., isolated from sea water of the Qingdao.</title>
        <authorList>
            <person name="Wang Q."/>
        </authorList>
    </citation>
    <scope>NUCLEOTIDE SEQUENCE</scope>
    <source>
        <strain evidence="2">ASW11-7</strain>
    </source>
</reference>
<protein>
    <submittedName>
        <fullName evidence="2">Alpha/beta hydrolase</fullName>
    </submittedName>
</protein>
<dbReference type="GO" id="GO:0016787">
    <property type="term" value="F:hydrolase activity"/>
    <property type="evidence" value="ECO:0007669"/>
    <property type="project" value="UniProtKB-KW"/>
</dbReference>